<dbReference type="InterPro" id="IPR006153">
    <property type="entry name" value="Cation/H_exchanger_TM"/>
</dbReference>
<reference evidence="10" key="2">
    <citation type="submission" date="2015-02" db="UniProtKB">
        <authorList>
            <consortium name="EnsemblMetazoa"/>
        </authorList>
    </citation>
    <scope>IDENTIFICATION</scope>
</reference>
<dbReference type="GO" id="GO:0051453">
    <property type="term" value="P:regulation of intracellular pH"/>
    <property type="evidence" value="ECO:0007669"/>
    <property type="project" value="TreeGrafter"/>
</dbReference>
<dbReference type="Proteomes" id="UP000014500">
    <property type="component" value="Unassembled WGS sequence"/>
</dbReference>
<keyword evidence="8" id="KW-0739">Sodium transport</keyword>
<dbReference type="PANTHER" id="PTHR10110:SF126">
    <property type="entry name" value="NA(+)_H(+) EXCHANGER PROTEIN 7"/>
    <property type="match status" value="1"/>
</dbReference>
<evidence type="ECO:0000256" key="5">
    <source>
        <dbReference type="ARBA" id="ARBA00023053"/>
    </source>
</evidence>
<keyword evidence="7" id="KW-0472">Membrane</keyword>
<dbReference type="InterPro" id="IPR018422">
    <property type="entry name" value="Cation/H_exchanger_CPA1"/>
</dbReference>
<evidence type="ECO:0000313" key="10">
    <source>
        <dbReference type="EnsemblMetazoa" id="SMAR013326-PA"/>
    </source>
</evidence>
<evidence type="ECO:0000256" key="8">
    <source>
        <dbReference type="ARBA" id="ARBA00023201"/>
    </source>
</evidence>
<comment type="subcellular location">
    <subcellularLocation>
        <location evidence="1">Membrane</location>
        <topology evidence="1">Multi-pass membrane protein</topology>
    </subcellularLocation>
</comment>
<evidence type="ECO:0000256" key="7">
    <source>
        <dbReference type="ARBA" id="ARBA00023136"/>
    </source>
</evidence>
<dbReference type="EMBL" id="JH431581">
    <property type="status" value="NOT_ANNOTATED_CDS"/>
    <property type="molecule type" value="Genomic_DNA"/>
</dbReference>
<dbReference type="InterPro" id="IPR004709">
    <property type="entry name" value="NaH_exchanger"/>
</dbReference>
<dbReference type="Pfam" id="PF00999">
    <property type="entry name" value="Na_H_Exchanger"/>
    <property type="match status" value="1"/>
</dbReference>
<evidence type="ECO:0000256" key="1">
    <source>
        <dbReference type="ARBA" id="ARBA00004141"/>
    </source>
</evidence>
<keyword evidence="6" id="KW-0406">Ion transport</keyword>
<accession>T1JHJ5</accession>
<feature type="domain" description="Cation/H+ exchanger transmembrane" evidence="9">
    <location>
        <begin position="27"/>
        <end position="76"/>
    </location>
</feature>
<evidence type="ECO:0000259" key="9">
    <source>
        <dbReference type="Pfam" id="PF00999"/>
    </source>
</evidence>
<keyword evidence="11" id="KW-1185">Reference proteome</keyword>
<dbReference type="GO" id="GO:0015386">
    <property type="term" value="F:potassium:proton antiporter activity"/>
    <property type="evidence" value="ECO:0007669"/>
    <property type="project" value="TreeGrafter"/>
</dbReference>
<reference evidence="11" key="1">
    <citation type="submission" date="2011-05" db="EMBL/GenBank/DDBJ databases">
        <authorList>
            <person name="Richards S.R."/>
            <person name="Qu J."/>
            <person name="Jiang H."/>
            <person name="Jhangiani S.N."/>
            <person name="Agravi P."/>
            <person name="Goodspeed R."/>
            <person name="Gross S."/>
            <person name="Mandapat C."/>
            <person name="Jackson L."/>
            <person name="Mathew T."/>
            <person name="Pu L."/>
            <person name="Thornton R."/>
            <person name="Saada N."/>
            <person name="Wilczek-Boney K.B."/>
            <person name="Lee S."/>
            <person name="Kovar C."/>
            <person name="Wu Y."/>
            <person name="Scherer S.E."/>
            <person name="Worley K.C."/>
            <person name="Muzny D.M."/>
            <person name="Gibbs R."/>
        </authorList>
    </citation>
    <scope>NUCLEOTIDE SEQUENCE</scope>
    <source>
        <strain evidence="11">Brora</strain>
    </source>
</reference>
<dbReference type="PRINTS" id="PR01084">
    <property type="entry name" value="NAHEXCHNGR"/>
</dbReference>
<dbReference type="PANTHER" id="PTHR10110">
    <property type="entry name" value="SODIUM/HYDROGEN EXCHANGER"/>
    <property type="match status" value="1"/>
</dbReference>
<evidence type="ECO:0000256" key="4">
    <source>
        <dbReference type="ARBA" id="ARBA00022989"/>
    </source>
</evidence>
<sequence>MKTNCVMHSKLNYFSVSGSDEDIIPQFEPKTFFLFLLPPIMLESAYSLHDRAFAENIGTVLLYAVVGTIINCFTIGE</sequence>
<evidence type="ECO:0000256" key="2">
    <source>
        <dbReference type="ARBA" id="ARBA00022448"/>
    </source>
</evidence>
<name>T1JHJ5_STRMM</name>
<keyword evidence="5" id="KW-0915">Sodium</keyword>
<proteinExistence type="predicted"/>
<dbReference type="HOGENOM" id="CLU_2641272_0_0_1"/>
<dbReference type="STRING" id="126957.T1JHJ5"/>
<keyword evidence="3" id="KW-0812">Transmembrane</keyword>
<dbReference type="AlphaFoldDB" id="T1JHJ5"/>
<keyword evidence="2" id="KW-0813">Transport</keyword>
<organism evidence="10 11">
    <name type="scientific">Strigamia maritima</name>
    <name type="common">European centipede</name>
    <name type="synonym">Geophilus maritimus</name>
    <dbReference type="NCBI Taxonomy" id="126957"/>
    <lineage>
        <taxon>Eukaryota</taxon>
        <taxon>Metazoa</taxon>
        <taxon>Ecdysozoa</taxon>
        <taxon>Arthropoda</taxon>
        <taxon>Myriapoda</taxon>
        <taxon>Chilopoda</taxon>
        <taxon>Pleurostigmophora</taxon>
        <taxon>Geophilomorpha</taxon>
        <taxon>Linotaeniidae</taxon>
        <taxon>Strigamia</taxon>
    </lineage>
</organism>
<evidence type="ECO:0000256" key="6">
    <source>
        <dbReference type="ARBA" id="ARBA00023065"/>
    </source>
</evidence>
<dbReference type="eggNOG" id="KOG1966">
    <property type="taxonomic scope" value="Eukaryota"/>
</dbReference>
<protein>
    <recommendedName>
        <fullName evidence="9">Cation/H+ exchanger transmembrane domain-containing protein</fullName>
    </recommendedName>
</protein>
<dbReference type="GO" id="GO:0098719">
    <property type="term" value="P:sodium ion import across plasma membrane"/>
    <property type="evidence" value="ECO:0007669"/>
    <property type="project" value="TreeGrafter"/>
</dbReference>
<dbReference type="GO" id="GO:0015385">
    <property type="term" value="F:sodium:proton antiporter activity"/>
    <property type="evidence" value="ECO:0007669"/>
    <property type="project" value="InterPro"/>
</dbReference>
<keyword evidence="4" id="KW-1133">Transmembrane helix</keyword>
<evidence type="ECO:0000313" key="11">
    <source>
        <dbReference type="Proteomes" id="UP000014500"/>
    </source>
</evidence>
<dbReference type="PhylomeDB" id="T1JHJ5"/>
<dbReference type="EnsemblMetazoa" id="SMAR013326-RA">
    <property type="protein sequence ID" value="SMAR013326-PA"/>
    <property type="gene ID" value="SMAR013326"/>
</dbReference>
<evidence type="ECO:0000256" key="3">
    <source>
        <dbReference type="ARBA" id="ARBA00022692"/>
    </source>
</evidence>
<dbReference type="GO" id="GO:0005886">
    <property type="term" value="C:plasma membrane"/>
    <property type="evidence" value="ECO:0007669"/>
    <property type="project" value="TreeGrafter"/>
</dbReference>
<dbReference type="OMA" id="IINCFTI"/>